<dbReference type="Proteomes" id="UP000820669">
    <property type="component" value="Unassembled WGS sequence"/>
</dbReference>
<dbReference type="PROSITE" id="PS50160">
    <property type="entry name" value="DNA_LIGASE_A3"/>
    <property type="match status" value="1"/>
</dbReference>
<dbReference type="EMBL" id="JAAXLA010000009">
    <property type="protein sequence ID" value="NMH97062.1"/>
    <property type="molecule type" value="Genomic_DNA"/>
</dbReference>
<dbReference type="EC" id="6.5.1.1" evidence="2"/>
<comment type="similarity">
    <text evidence="1">Belongs to the ATP-dependent DNA ligase family.</text>
</comment>
<dbReference type="SUPFAM" id="SSF56091">
    <property type="entry name" value="DNA ligase/mRNA capping enzyme, catalytic domain"/>
    <property type="match status" value="1"/>
</dbReference>
<comment type="catalytic activity">
    <reaction evidence="4">
        <text>ATP + (deoxyribonucleotide)n-3'-hydroxyl + 5'-phospho-(deoxyribonucleotide)m = (deoxyribonucleotide)n+m + AMP + diphosphate.</text>
        <dbReference type="EC" id="6.5.1.1"/>
    </reaction>
</comment>
<sequence length="157" mass="17770">MAESRRRGLEGVLAKRLVSVYEPGRRSKNWIKVKHQLMQEVLIGGWQPGKGRRADTIGALLLGIPGPRGLDYVGKVGTGFNREILEDLLPRLRTLERETSPFAEDPPARETKDAHWVTPELVGEVAFTEWTRDGRLRHPTWRGLRLDTSPAEVVRES</sequence>
<accession>A0ABX1S914</accession>
<evidence type="ECO:0000256" key="2">
    <source>
        <dbReference type="ARBA" id="ARBA00012727"/>
    </source>
</evidence>
<evidence type="ECO:0000313" key="6">
    <source>
        <dbReference type="EMBL" id="NMH97062.1"/>
    </source>
</evidence>
<comment type="caution">
    <text evidence="6">The sequence shown here is derived from an EMBL/GenBank/DDBJ whole genome shotgun (WGS) entry which is preliminary data.</text>
</comment>
<evidence type="ECO:0000256" key="4">
    <source>
        <dbReference type="ARBA" id="ARBA00034003"/>
    </source>
</evidence>
<feature type="domain" description="ATP-dependent DNA ligase family profile" evidence="5">
    <location>
        <begin position="1"/>
        <end position="77"/>
    </location>
</feature>
<evidence type="ECO:0000256" key="1">
    <source>
        <dbReference type="ARBA" id="ARBA00007572"/>
    </source>
</evidence>
<dbReference type="InterPro" id="IPR050191">
    <property type="entry name" value="ATP-dep_DNA_ligase"/>
</dbReference>
<name>A0ABX1S914_9PSEU</name>
<dbReference type="CDD" id="cd07971">
    <property type="entry name" value="OBF_DNA_ligase_LigD"/>
    <property type="match status" value="1"/>
</dbReference>
<dbReference type="SUPFAM" id="SSF50249">
    <property type="entry name" value="Nucleic acid-binding proteins"/>
    <property type="match status" value="1"/>
</dbReference>
<protein>
    <recommendedName>
        <fullName evidence="2">DNA ligase (ATP)</fullName>
        <ecNumber evidence="2">6.5.1.1</ecNumber>
    </recommendedName>
</protein>
<organism evidence="6 7">
    <name type="scientific">Pseudonocardia acidicola</name>
    <dbReference type="NCBI Taxonomy" id="2724939"/>
    <lineage>
        <taxon>Bacteria</taxon>
        <taxon>Bacillati</taxon>
        <taxon>Actinomycetota</taxon>
        <taxon>Actinomycetes</taxon>
        <taxon>Pseudonocardiales</taxon>
        <taxon>Pseudonocardiaceae</taxon>
        <taxon>Pseudonocardia</taxon>
    </lineage>
</organism>
<keyword evidence="7" id="KW-1185">Reference proteome</keyword>
<dbReference type="InterPro" id="IPR012310">
    <property type="entry name" value="DNA_ligase_ATP-dep_cent"/>
</dbReference>
<evidence type="ECO:0000256" key="3">
    <source>
        <dbReference type="ARBA" id="ARBA00022598"/>
    </source>
</evidence>
<reference evidence="6 7" key="1">
    <citation type="submission" date="2020-04" db="EMBL/GenBank/DDBJ databases">
        <authorList>
            <person name="Klaysubun C."/>
            <person name="Duangmal K."/>
            <person name="Lipun K."/>
        </authorList>
    </citation>
    <scope>NUCLEOTIDE SEQUENCE [LARGE SCALE GENOMIC DNA]</scope>
    <source>
        <strain evidence="6 7">K10HN5</strain>
    </source>
</reference>
<dbReference type="PROSITE" id="PS00333">
    <property type="entry name" value="DNA_LIGASE_A2"/>
    <property type="match status" value="1"/>
</dbReference>
<gene>
    <name evidence="6" type="ORF">HF526_06980</name>
</gene>
<dbReference type="Gene3D" id="3.30.1490.70">
    <property type="match status" value="1"/>
</dbReference>
<dbReference type="Pfam" id="PF01068">
    <property type="entry name" value="DNA_ligase_A_M"/>
    <property type="match status" value="1"/>
</dbReference>
<keyword evidence="3" id="KW-0436">Ligase</keyword>
<evidence type="ECO:0000259" key="5">
    <source>
        <dbReference type="PROSITE" id="PS50160"/>
    </source>
</evidence>
<dbReference type="InterPro" id="IPR012309">
    <property type="entry name" value="DNA_ligase_ATP-dep_C"/>
</dbReference>
<dbReference type="Pfam" id="PF04679">
    <property type="entry name" value="DNA_ligase_A_C"/>
    <property type="match status" value="1"/>
</dbReference>
<dbReference type="PANTHER" id="PTHR45674:SF4">
    <property type="entry name" value="DNA LIGASE 1"/>
    <property type="match status" value="1"/>
</dbReference>
<dbReference type="Gene3D" id="2.40.50.140">
    <property type="entry name" value="Nucleic acid-binding proteins"/>
    <property type="match status" value="1"/>
</dbReference>
<dbReference type="InterPro" id="IPR012340">
    <property type="entry name" value="NA-bd_OB-fold"/>
</dbReference>
<proteinExistence type="inferred from homology"/>
<dbReference type="InterPro" id="IPR016059">
    <property type="entry name" value="DNA_ligase_ATP-dep_CS"/>
</dbReference>
<evidence type="ECO:0000313" key="7">
    <source>
        <dbReference type="Proteomes" id="UP000820669"/>
    </source>
</evidence>
<dbReference type="PANTHER" id="PTHR45674">
    <property type="entry name" value="DNA LIGASE 1/3 FAMILY MEMBER"/>
    <property type="match status" value="1"/>
</dbReference>